<accession>A0A3B1DHT5</accession>
<protein>
    <submittedName>
        <fullName evidence="2">Uncharacterized protein</fullName>
    </submittedName>
</protein>
<sequence>MGIKRNSLTGGLFAMPWCCIVPAGFSLLGLAGVTAARTVFESATPFFILVSLFFLGRAHYLISVKKYGNRLSHVVTWISTVVAVSVWGWQWVV</sequence>
<keyword evidence="1" id="KW-0812">Transmembrane</keyword>
<keyword evidence="1" id="KW-0472">Membrane</keyword>
<evidence type="ECO:0000313" key="2">
    <source>
        <dbReference type="EMBL" id="VAX31265.1"/>
    </source>
</evidence>
<proteinExistence type="predicted"/>
<feature type="transmembrane region" description="Helical" evidence="1">
    <location>
        <begin position="42"/>
        <end position="62"/>
    </location>
</feature>
<gene>
    <name evidence="2" type="ORF">MNBD_NITROSPIRAE01-440</name>
</gene>
<dbReference type="EMBL" id="UOGF01000073">
    <property type="protein sequence ID" value="VAX31265.1"/>
    <property type="molecule type" value="Genomic_DNA"/>
</dbReference>
<dbReference type="AlphaFoldDB" id="A0A3B1DHT5"/>
<reference evidence="2" key="1">
    <citation type="submission" date="2018-06" db="EMBL/GenBank/DDBJ databases">
        <authorList>
            <person name="Zhirakovskaya E."/>
        </authorList>
    </citation>
    <scope>NUCLEOTIDE SEQUENCE</scope>
</reference>
<feature type="transmembrane region" description="Helical" evidence="1">
    <location>
        <begin position="12"/>
        <end position="36"/>
    </location>
</feature>
<organism evidence="2">
    <name type="scientific">hydrothermal vent metagenome</name>
    <dbReference type="NCBI Taxonomy" id="652676"/>
    <lineage>
        <taxon>unclassified sequences</taxon>
        <taxon>metagenomes</taxon>
        <taxon>ecological metagenomes</taxon>
    </lineage>
</organism>
<keyword evidence="1" id="KW-1133">Transmembrane helix</keyword>
<evidence type="ECO:0000256" key="1">
    <source>
        <dbReference type="SAM" id="Phobius"/>
    </source>
</evidence>
<name>A0A3B1DHT5_9ZZZZ</name>
<feature type="transmembrane region" description="Helical" evidence="1">
    <location>
        <begin position="74"/>
        <end position="92"/>
    </location>
</feature>